<evidence type="ECO:0000313" key="2">
    <source>
        <dbReference type="EMBL" id="MFC5448567.1"/>
    </source>
</evidence>
<dbReference type="Proteomes" id="UP001596044">
    <property type="component" value="Unassembled WGS sequence"/>
</dbReference>
<gene>
    <name evidence="2" type="ORF">ACFPOG_09855</name>
</gene>
<keyword evidence="1" id="KW-0472">Membrane</keyword>
<keyword evidence="1" id="KW-0812">Transmembrane</keyword>
<protein>
    <recommendedName>
        <fullName evidence="4">DUF4027 domain-containing protein</fullName>
    </recommendedName>
</protein>
<keyword evidence="1" id="KW-1133">Transmembrane helix</keyword>
<feature type="transmembrane region" description="Helical" evidence="1">
    <location>
        <begin position="30"/>
        <end position="52"/>
    </location>
</feature>
<accession>A0ABW0K703</accession>
<sequence length="59" mass="6338">MTKPFLILNVVLILFGLSLYVALIESNLDAIPSVFLAEIGSLAVCFGGISILRSLRGEE</sequence>
<reference evidence="3" key="1">
    <citation type="journal article" date="2019" name="Int. J. Syst. Evol. Microbiol.">
        <title>The Global Catalogue of Microorganisms (GCM) 10K type strain sequencing project: providing services to taxonomists for standard genome sequencing and annotation.</title>
        <authorList>
            <consortium name="The Broad Institute Genomics Platform"/>
            <consortium name="The Broad Institute Genome Sequencing Center for Infectious Disease"/>
            <person name="Wu L."/>
            <person name="Ma J."/>
        </authorList>
    </citation>
    <scope>NUCLEOTIDE SEQUENCE [LARGE SCALE GENOMIC DNA]</scope>
    <source>
        <strain evidence="3">KACC 11904</strain>
    </source>
</reference>
<keyword evidence="3" id="KW-1185">Reference proteome</keyword>
<evidence type="ECO:0000313" key="3">
    <source>
        <dbReference type="Proteomes" id="UP001596044"/>
    </source>
</evidence>
<comment type="caution">
    <text evidence="2">The sequence shown here is derived from an EMBL/GenBank/DDBJ whole genome shotgun (WGS) entry which is preliminary data.</text>
</comment>
<evidence type="ECO:0008006" key="4">
    <source>
        <dbReference type="Google" id="ProtNLM"/>
    </source>
</evidence>
<dbReference type="EMBL" id="JBHSMJ010000009">
    <property type="protein sequence ID" value="MFC5448567.1"/>
    <property type="molecule type" value="Genomic_DNA"/>
</dbReference>
<proteinExistence type="predicted"/>
<organism evidence="2 3">
    <name type="scientific">Paenibacillus aestuarii</name>
    <dbReference type="NCBI Taxonomy" id="516965"/>
    <lineage>
        <taxon>Bacteria</taxon>
        <taxon>Bacillati</taxon>
        <taxon>Bacillota</taxon>
        <taxon>Bacilli</taxon>
        <taxon>Bacillales</taxon>
        <taxon>Paenibacillaceae</taxon>
        <taxon>Paenibacillus</taxon>
    </lineage>
</organism>
<feature type="transmembrane region" description="Helical" evidence="1">
    <location>
        <begin position="5"/>
        <end position="24"/>
    </location>
</feature>
<evidence type="ECO:0000256" key="1">
    <source>
        <dbReference type="SAM" id="Phobius"/>
    </source>
</evidence>
<name>A0ABW0K703_9BACL</name>
<dbReference type="RefSeq" id="WP_270878234.1">
    <property type="nucleotide sequence ID" value="NZ_JAQFVF010000018.1"/>
</dbReference>